<organism evidence="1 2">
    <name type="scientific">Exiguobacterium aestuarii</name>
    <dbReference type="NCBI Taxonomy" id="273527"/>
    <lineage>
        <taxon>Bacteria</taxon>
        <taxon>Bacillati</taxon>
        <taxon>Bacillota</taxon>
        <taxon>Bacilli</taxon>
        <taxon>Bacillales</taxon>
        <taxon>Bacillales Family XII. Incertae Sedis</taxon>
        <taxon>Exiguobacterium</taxon>
    </lineage>
</organism>
<sequence>MFKRGMTILLGASLLSACGASDIEVIQLDYIEKQWNVESYTKEGEIVQIDETKEVLMACEGERTTELKGDITVYQTVFAGRKGVVPYMDPYSMKVVTYLEGDERYAVCRESYTNQFVAQKIDSFPTFVNTNEGIEVQHLPRVEQAATMEQNNLLKADFAEIDGNRITPFLHTLLEIQPAFFGELEIELGDKTTRHPIVQFEPRGIEMPTPQFAIGYDEKTLQPYTLYSFDRQYFMQRSFKFADMDDYESMENQGFEELSVDTIVEPGELKEGEAVPLYSFHYIKDGEPVTETMTMRYISGTLLKEGEEPASIYEDWMHDSEKGPRVVAHRKPFDENALTYPDFIEISTEESEQVMEVLKEAEPVGRKGEPADYRYLTLTEGWKGQEFEISYKQRSKKLDIYLTDPLRDQTFKLSSKGAEVFLDIFPEYKES</sequence>
<evidence type="ECO:0000313" key="2">
    <source>
        <dbReference type="Proteomes" id="UP001596439"/>
    </source>
</evidence>
<reference evidence="2" key="1">
    <citation type="journal article" date="2019" name="Int. J. Syst. Evol. Microbiol.">
        <title>The Global Catalogue of Microorganisms (GCM) 10K type strain sequencing project: providing services to taxonomists for standard genome sequencing and annotation.</title>
        <authorList>
            <consortium name="The Broad Institute Genomics Platform"/>
            <consortium name="The Broad Institute Genome Sequencing Center for Infectious Disease"/>
            <person name="Wu L."/>
            <person name="Ma J."/>
        </authorList>
    </citation>
    <scope>NUCLEOTIDE SEQUENCE [LARGE SCALE GENOMIC DNA]</scope>
    <source>
        <strain evidence="2">CCUG 55590</strain>
    </source>
</reference>
<keyword evidence="2" id="KW-1185">Reference proteome</keyword>
<dbReference type="EMBL" id="JBHTCE010000001">
    <property type="protein sequence ID" value="MFC7389779.1"/>
    <property type="molecule type" value="Genomic_DNA"/>
</dbReference>
<comment type="caution">
    <text evidence="1">The sequence shown here is derived from an EMBL/GenBank/DDBJ whole genome shotgun (WGS) entry which is preliminary data.</text>
</comment>
<evidence type="ECO:0000313" key="1">
    <source>
        <dbReference type="EMBL" id="MFC7389779.1"/>
    </source>
</evidence>
<protein>
    <submittedName>
        <fullName evidence="1">Uncharacterized protein</fullName>
    </submittedName>
</protein>
<name>A0ABW2PJX4_9BACL</name>
<dbReference type="PROSITE" id="PS51257">
    <property type="entry name" value="PROKAR_LIPOPROTEIN"/>
    <property type="match status" value="1"/>
</dbReference>
<accession>A0ABW2PJX4</accession>
<gene>
    <name evidence="1" type="ORF">ACFQO8_06445</name>
</gene>
<dbReference type="RefSeq" id="WP_214788004.1">
    <property type="nucleotide sequence ID" value="NZ_JANIEL010000037.1"/>
</dbReference>
<proteinExistence type="predicted"/>
<dbReference type="Proteomes" id="UP001596439">
    <property type="component" value="Unassembled WGS sequence"/>
</dbReference>